<keyword evidence="1" id="KW-0732">Signal</keyword>
<dbReference type="AlphaFoldDB" id="A0A1G8C4K4"/>
<dbReference type="OrthoDB" id="668290at2"/>
<evidence type="ECO:0000313" key="2">
    <source>
        <dbReference type="EMBL" id="SDH40315.1"/>
    </source>
</evidence>
<reference evidence="2 3" key="1">
    <citation type="submission" date="2016-10" db="EMBL/GenBank/DDBJ databases">
        <authorList>
            <person name="de Groot N.N."/>
        </authorList>
    </citation>
    <scope>NUCLEOTIDE SEQUENCE [LARGE SCALE GENOMIC DNA]</scope>
    <source>
        <strain evidence="2 3">DSM 527</strain>
    </source>
</reference>
<proteinExistence type="predicted"/>
<evidence type="ECO:0000313" key="3">
    <source>
        <dbReference type="Proteomes" id="UP000199045"/>
    </source>
</evidence>
<gene>
    <name evidence="2" type="ORF">SAMN04488121_11218</name>
</gene>
<protein>
    <recommendedName>
        <fullName evidence="4">DUF4142 domain-containing protein</fullName>
    </recommendedName>
</protein>
<dbReference type="Proteomes" id="UP000199045">
    <property type="component" value="Unassembled WGS sequence"/>
</dbReference>
<dbReference type="EMBL" id="FNBN01000012">
    <property type="protein sequence ID" value="SDH40315.1"/>
    <property type="molecule type" value="Genomic_DNA"/>
</dbReference>
<dbReference type="RefSeq" id="WP_089837973.1">
    <property type="nucleotide sequence ID" value="NZ_FNBN01000012.1"/>
</dbReference>
<accession>A0A1G8C4K4</accession>
<evidence type="ECO:0000256" key="1">
    <source>
        <dbReference type="SAM" id="SignalP"/>
    </source>
</evidence>
<name>A0A1G8C4K4_CHIFI</name>
<sequence>MIFRRIFTLFIVLLSATYSFAQTSPVVDVSMSLLNWTKHLDADVDKYFTREKGEELTRSFEALKKDLTTYMKTRKNLSDNIFRNNTAPGKKDPENLEVLKTQMGDVIRQMRNVTDLTNNELRAEGDRLNDKIFNVLNSEGTQFLSHLEAFLAGLDVSKRDIALDASVAYDRLQQSISLLASTEDKISRKMK</sequence>
<feature type="signal peptide" evidence="1">
    <location>
        <begin position="1"/>
        <end position="21"/>
    </location>
</feature>
<evidence type="ECO:0008006" key="4">
    <source>
        <dbReference type="Google" id="ProtNLM"/>
    </source>
</evidence>
<feature type="chain" id="PRO_5011478188" description="DUF4142 domain-containing protein" evidence="1">
    <location>
        <begin position="22"/>
        <end position="191"/>
    </location>
</feature>
<organism evidence="2 3">
    <name type="scientific">Chitinophaga filiformis</name>
    <name type="common">Myxococcus filiformis</name>
    <name type="synonym">Flexibacter filiformis</name>
    <dbReference type="NCBI Taxonomy" id="104663"/>
    <lineage>
        <taxon>Bacteria</taxon>
        <taxon>Pseudomonadati</taxon>
        <taxon>Bacteroidota</taxon>
        <taxon>Chitinophagia</taxon>
        <taxon>Chitinophagales</taxon>
        <taxon>Chitinophagaceae</taxon>
        <taxon>Chitinophaga</taxon>
    </lineage>
</organism>